<dbReference type="EMBL" id="BAAARW010000011">
    <property type="protein sequence ID" value="GAA2416467.1"/>
    <property type="molecule type" value="Genomic_DNA"/>
</dbReference>
<comment type="caution">
    <text evidence="2">The sequence shown here is derived from an EMBL/GenBank/DDBJ whole genome shotgun (WGS) entry which is preliminary data.</text>
</comment>
<dbReference type="InterPro" id="IPR050312">
    <property type="entry name" value="IolE/XylAMocC-like"/>
</dbReference>
<keyword evidence="2" id="KW-0413">Isomerase</keyword>
<keyword evidence="3" id="KW-1185">Reference proteome</keyword>
<dbReference type="Gene3D" id="3.20.20.150">
    <property type="entry name" value="Divalent-metal-dependent TIM barrel enzymes"/>
    <property type="match status" value="1"/>
</dbReference>
<dbReference type="Pfam" id="PF01261">
    <property type="entry name" value="AP_endonuc_2"/>
    <property type="match status" value="1"/>
</dbReference>
<name>A0ABN3IX70_9ACTN</name>
<evidence type="ECO:0000313" key="2">
    <source>
        <dbReference type="EMBL" id="GAA2416467.1"/>
    </source>
</evidence>
<dbReference type="SUPFAM" id="SSF51658">
    <property type="entry name" value="Xylose isomerase-like"/>
    <property type="match status" value="1"/>
</dbReference>
<evidence type="ECO:0000313" key="3">
    <source>
        <dbReference type="Proteomes" id="UP001501231"/>
    </source>
</evidence>
<organism evidence="2 3">
    <name type="scientific">Actinomadura vinacea</name>
    <dbReference type="NCBI Taxonomy" id="115336"/>
    <lineage>
        <taxon>Bacteria</taxon>
        <taxon>Bacillati</taxon>
        <taxon>Actinomycetota</taxon>
        <taxon>Actinomycetes</taxon>
        <taxon>Streptosporangiales</taxon>
        <taxon>Thermomonosporaceae</taxon>
        <taxon>Actinomadura</taxon>
    </lineage>
</organism>
<dbReference type="RefSeq" id="WP_344589407.1">
    <property type="nucleotide sequence ID" value="NZ_BAAARW010000011.1"/>
</dbReference>
<dbReference type="Proteomes" id="UP001501231">
    <property type="component" value="Unassembled WGS sequence"/>
</dbReference>
<proteinExistence type="predicted"/>
<protein>
    <submittedName>
        <fullName evidence="2">Sugar phosphate isomerase/epimerase</fullName>
    </submittedName>
</protein>
<gene>
    <name evidence="2" type="ORF">GCM10010191_28590</name>
</gene>
<evidence type="ECO:0000259" key="1">
    <source>
        <dbReference type="Pfam" id="PF01261"/>
    </source>
</evidence>
<dbReference type="InterPro" id="IPR036237">
    <property type="entry name" value="Xyl_isomerase-like_sf"/>
</dbReference>
<dbReference type="PANTHER" id="PTHR12110:SF41">
    <property type="entry name" value="INOSOSE DEHYDRATASE"/>
    <property type="match status" value="1"/>
</dbReference>
<accession>A0ABN3IX70</accession>
<sequence>MKLAGAPISWGVCEVPGWGHQLSPRRVLSEMRDLGLTATELGPAGFLPADPGERDLLLAEHDLELVGAFVPAVLHDPAYDPLPEIERAIDGMDGRATLILAAATGLDGYDRRPRLDTRAWQALLANLDGITRRAGDRGRSVALHPHVGTVVESRADVERVLGGCSVPLCLDTGHLLVGGTDPLLLARFAAPRISHVHLKDVDVALADRVREGEVSYTDAVGTGLYRPLGQGDIDISGVIRALEDSGYDGWYVMEQDAVLAAEPDAASGPYEDVRACLTYLAEVAA</sequence>
<feature type="domain" description="Xylose isomerase-like TIM barrel" evidence="1">
    <location>
        <begin position="32"/>
        <end position="256"/>
    </location>
</feature>
<reference evidence="2 3" key="1">
    <citation type="journal article" date="2019" name="Int. J. Syst. Evol. Microbiol.">
        <title>The Global Catalogue of Microorganisms (GCM) 10K type strain sequencing project: providing services to taxonomists for standard genome sequencing and annotation.</title>
        <authorList>
            <consortium name="The Broad Institute Genomics Platform"/>
            <consortium name="The Broad Institute Genome Sequencing Center for Infectious Disease"/>
            <person name="Wu L."/>
            <person name="Ma J."/>
        </authorList>
    </citation>
    <scope>NUCLEOTIDE SEQUENCE [LARGE SCALE GENOMIC DNA]</scope>
    <source>
        <strain evidence="2 3">JCM 3325</strain>
    </source>
</reference>
<dbReference type="PANTHER" id="PTHR12110">
    <property type="entry name" value="HYDROXYPYRUVATE ISOMERASE"/>
    <property type="match status" value="1"/>
</dbReference>
<dbReference type="InterPro" id="IPR013022">
    <property type="entry name" value="Xyl_isomerase-like_TIM-brl"/>
</dbReference>
<dbReference type="GO" id="GO:0016853">
    <property type="term" value="F:isomerase activity"/>
    <property type="evidence" value="ECO:0007669"/>
    <property type="project" value="UniProtKB-KW"/>
</dbReference>